<evidence type="ECO:0000256" key="1">
    <source>
        <dbReference type="ARBA" id="ARBA00022723"/>
    </source>
</evidence>
<protein>
    <recommendedName>
        <fullName evidence="6">G-patch domain-containing protein</fullName>
    </recommendedName>
</protein>
<dbReference type="InterPro" id="IPR013087">
    <property type="entry name" value="Znf_C2H2_type"/>
</dbReference>
<evidence type="ECO:0000259" key="6">
    <source>
        <dbReference type="PROSITE" id="PS50174"/>
    </source>
</evidence>
<dbReference type="GO" id="GO:0005634">
    <property type="term" value="C:nucleus"/>
    <property type="evidence" value="ECO:0007669"/>
    <property type="project" value="TreeGrafter"/>
</dbReference>
<feature type="region of interest" description="Disordered" evidence="5">
    <location>
        <begin position="207"/>
        <end position="227"/>
    </location>
</feature>
<feature type="compositionally biased region" description="Low complexity" evidence="5">
    <location>
        <begin position="310"/>
        <end position="323"/>
    </location>
</feature>
<feature type="compositionally biased region" description="Basic residues" evidence="5">
    <location>
        <begin position="877"/>
        <end position="890"/>
    </location>
</feature>
<evidence type="ECO:0000313" key="7">
    <source>
        <dbReference type="EMBL" id="GCC28459.1"/>
    </source>
</evidence>
<dbReference type="InterPro" id="IPR052445">
    <property type="entry name" value="ZnF-G_patch_domain"/>
</dbReference>
<feature type="compositionally biased region" description="Basic and acidic residues" evidence="5">
    <location>
        <begin position="668"/>
        <end position="678"/>
    </location>
</feature>
<dbReference type="OrthoDB" id="4822at2759"/>
<feature type="domain" description="G-patch" evidence="6">
    <location>
        <begin position="75"/>
        <end position="121"/>
    </location>
</feature>
<feature type="compositionally biased region" description="Polar residues" evidence="5">
    <location>
        <begin position="638"/>
        <end position="667"/>
    </location>
</feature>
<evidence type="ECO:0000313" key="8">
    <source>
        <dbReference type="Proteomes" id="UP000287033"/>
    </source>
</evidence>
<feature type="compositionally biased region" description="Basic and acidic residues" evidence="5">
    <location>
        <begin position="217"/>
        <end position="227"/>
    </location>
</feature>
<sequence length="1544" mass="173132">MRDALGGRGRGRADRREGGGWWVRGLSERKTSVGKMADKFARFNEDRDFQGNHFDQYEEGHLEIEQASLDKPIESDNIGHRLLQKHGWKLGQGLGKSLQGRTDPIPIIVKYDVMGMGRMEMELDYADDATERRRVMEVEKQDTEELRQKYKDYAEKEKAIAKALEDLRANFYCELCDKQYQKHHEFDNHINSYDHAHKQRLKDLKQREFARNVSSRSRKDEKKQEKALRRLHELAEQRKQQECAPGSGPMFRATTVAVDEDANDRNVLGASDNSGRKTSGSASPSVNRNVSDSVSGDSKGETDNTGHCISGSSAGSGQSSQPVQSFSINQLKNNSGVPMPLQKLGVSFSFAKKVPVRLDVSASVFSDVAEEPNESETANPDDKVSSGQGSPKSMEVEAIANSDKAEGASQSESDNDSINSTLSKLKKMMKKEDETNQSEPQYYHYIPPAHCKVKPNFPFLLFMKATEESSKCGNKNIEPPKNNPDIQNNLKPQENKESETAAIQQDKDAAKPATYAEPDKDTKSLEIMSTENCEDTLSKSSVCEEGNQDSSANKEVINGPKQPTGPFFPVLSKDESTTLQWPSELLMITKSEPCISYSCNPLYFEFKLARNRDAKGKNKEKDRESSLGQSLDQDSQDKCSINTSKAASKATVSESDTKPQEQPSLSAKKSEIQADGGDRNTSNKGKSMKLHKHKKKKKHKKSNKHLKEKSHEKKDKQKDGEARDGSSKKRKKRKRKSKNTNEKSKDTATGLPVQMATIKFSEESSHMQKKRRRSQDDSEHAPAVVEGSSRSSSSCSRKEDCSQEPSSKKQKTGACTELRKRTSGQKESRTRHRSRESSRDEESDSYDESHRKHSRQKSSSQYSDDYDSRSDRSYSSRSRRRRSSSHRSSRRSYSSGSDVSSDCSRYSRRRSYSDSYSDYSYRSQHRSKRSHDSDYDYRRSRHKGKKHKYSSSDDDYRQSRSGSRSSSRGRTRTRTRTRTISRSRSRTRSSSHSRSRSKRRSQSATQRSWKRSRSYSRKRSGSTRHHSSRRSASRDKGSHSHDSSSDRRSSRRNSSRSFSRDRVYRSKSPCYSRSKASGKKDDLLKKEENKEDSMRPGSTLPRNPSSTISNTGKVDLEDEPTQEERNSLTAKQLLEKIQSKKVEKKSETSSEATLAPNKVGIKLKDPPQGYFGPKLPPALGNKALLPLIGKLPTIKKPATKKVEDFCLEKGDKEEEQFLAEPKDMMKEEMSQQISWPAHEDISIGEEKSENEEVSAAGEKIQPISCQTQFVHKGFKLESQTISDTYISDVTTQVEIIKEPSELGPPDAAETVMMRFAPDPEPFSNYIPQAEVQEIDEESQEDADSSVAPLDRQPITFTPEEMEKYSKLQQAAQQHIQQQLLAKQVKTFPTSTALAPAPALQQFHIQQPAAAATATSITTVHHAILQHQAAAAAAMGIHPHAHPQTLTQIHHIPQPHLTPISLSHITPSIYPTHPATFLTSHPIHIIPASALHAGPLALHPVPHALYPALFAPRPAGAGASALHLHPLLHPIFSGQELQHPPSHGT</sequence>
<evidence type="ECO:0000256" key="3">
    <source>
        <dbReference type="ARBA" id="ARBA00022833"/>
    </source>
</evidence>
<dbReference type="Proteomes" id="UP000287033">
    <property type="component" value="Unassembled WGS sequence"/>
</dbReference>
<feature type="compositionally biased region" description="Basic residues" evidence="5">
    <location>
        <begin position="686"/>
        <end position="708"/>
    </location>
</feature>
<dbReference type="GO" id="GO:0008270">
    <property type="term" value="F:zinc ion binding"/>
    <property type="evidence" value="ECO:0007669"/>
    <property type="project" value="UniProtKB-KW"/>
</dbReference>
<feature type="compositionally biased region" description="Basic and acidic residues" evidence="5">
    <location>
        <begin position="493"/>
        <end position="510"/>
    </location>
</feature>
<feature type="compositionally biased region" description="Basic and acidic residues" evidence="5">
    <location>
        <begin position="610"/>
        <end position="625"/>
    </location>
</feature>
<dbReference type="SMART" id="SM00443">
    <property type="entry name" value="G_patch"/>
    <property type="match status" value="1"/>
</dbReference>
<feature type="compositionally biased region" description="Basic residues" evidence="5">
    <location>
        <begin position="939"/>
        <end position="949"/>
    </location>
</feature>
<dbReference type="CDD" id="cd22541">
    <property type="entry name" value="SP5_N"/>
    <property type="match status" value="1"/>
</dbReference>
<evidence type="ECO:0000256" key="5">
    <source>
        <dbReference type="SAM" id="MobiDB-lite"/>
    </source>
</evidence>
<accession>A0A401SDH8</accession>
<name>A0A401SDH8_CHIPU</name>
<evidence type="ECO:0000256" key="2">
    <source>
        <dbReference type="ARBA" id="ARBA00022771"/>
    </source>
</evidence>
<feature type="compositionally biased region" description="Basic and acidic residues" evidence="5">
    <location>
        <begin position="709"/>
        <end position="727"/>
    </location>
</feature>
<dbReference type="OMA" id="DHGGKKH"/>
<gene>
    <name evidence="7" type="ORF">chiPu_0006889</name>
</gene>
<feature type="compositionally biased region" description="Low complexity" evidence="5">
    <location>
        <begin position="913"/>
        <end position="922"/>
    </location>
</feature>
<feature type="coiled-coil region" evidence="4">
    <location>
        <begin position="126"/>
        <end position="156"/>
    </location>
</feature>
<feature type="compositionally biased region" description="Basic residues" evidence="5">
    <location>
        <begin position="728"/>
        <end position="738"/>
    </location>
</feature>
<keyword evidence="8" id="KW-1185">Reference proteome</keyword>
<feature type="region of interest" description="Disordered" evidence="5">
    <location>
        <begin position="1224"/>
        <end position="1249"/>
    </location>
</feature>
<dbReference type="PROSITE" id="PS00028">
    <property type="entry name" value="ZINC_FINGER_C2H2_1"/>
    <property type="match status" value="1"/>
</dbReference>
<feature type="compositionally biased region" description="Basic residues" evidence="5">
    <location>
        <begin position="1008"/>
        <end position="1031"/>
    </location>
</feature>
<feature type="compositionally biased region" description="Basic and acidic residues" evidence="5">
    <location>
        <begin position="1032"/>
        <end position="1048"/>
    </location>
</feature>
<feature type="compositionally biased region" description="Basic and acidic residues" evidence="5">
    <location>
        <begin position="1078"/>
        <end position="1094"/>
    </location>
</feature>
<feature type="region of interest" description="Disordered" evidence="5">
    <location>
        <begin position="610"/>
        <end position="1167"/>
    </location>
</feature>
<feature type="compositionally biased region" description="Basic and acidic residues" evidence="5">
    <location>
        <begin position="1237"/>
        <end position="1247"/>
    </location>
</feature>
<keyword evidence="2" id="KW-0863">Zinc-finger</keyword>
<dbReference type="InterPro" id="IPR000467">
    <property type="entry name" value="G_patch_dom"/>
</dbReference>
<feature type="compositionally biased region" description="Basic and acidic residues" evidence="5">
    <location>
        <begin position="817"/>
        <end position="828"/>
    </location>
</feature>
<keyword evidence="3" id="KW-0862">Zinc</keyword>
<feature type="region of interest" description="Disordered" evidence="5">
    <location>
        <begin position="471"/>
        <end position="569"/>
    </location>
</feature>
<comment type="caution">
    <text evidence="7">The sequence shown here is derived from an EMBL/GenBank/DDBJ whole genome shotgun (WGS) entry which is preliminary data.</text>
</comment>
<feature type="compositionally biased region" description="Basic residues" evidence="5">
    <location>
        <begin position="967"/>
        <end position="1001"/>
    </location>
</feature>
<dbReference type="PROSITE" id="PS50174">
    <property type="entry name" value="G_PATCH"/>
    <property type="match status" value="1"/>
</dbReference>
<feature type="compositionally biased region" description="Polar residues" evidence="5">
    <location>
        <begin position="1100"/>
        <end position="1112"/>
    </location>
</feature>
<feature type="region of interest" description="Disordered" evidence="5">
    <location>
        <begin position="369"/>
        <end position="441"/>
    </location>
</feature>
<dbReference type="STRING" id="137246.A0A401SDH8"/>
<feature type="compositionally biased region" description="Polar residues" evidence="5">
    <location>
        <begin position="408"/>
        <end position="419"/>
    </location>
</feature>
<evidence type="ECO:0000256" key="4">
    <source>
        <dbReference type="SAM" id="Coils"/>
    </source>
</evidence>
<feature type="compositionally biased region" description="Low complexity" evidence="5">
    <location>
        <begin position="891"/>
        <end position="904"/>
    </location>
</feature>
<keyword evidence="1" id="KW-0479">Metal-binding</keyword>
<organism evidence="7 8">
    <name type="scientific">Chiloscyllium punctatum</name>
    <name type="common">Brownbanded bambooshark</name>
    <name type="synonym">Hemiscyllium punctatum</name>
    <dbReference type="NCBI Taxonomy" id="137246"/>
    <lineage>
        <taxon>Eukaryota</taxon>
        <taxon>Metazoa</taxon>
        <taxon>Chordata</taxon>
        <taxon>Craniata</taxon>
        <taxon>Vertebrata</taxon>
        <taxon>Chondrichthyes</taxon>
        <taxon>Elasmobranchii</taxon>
        <taxon>Galeomorphii</taxon>
        <taxon>Galeoidea</taxon>
        <taxon>Orectolobiformes</taxon>
        <taxon>Hemiscylliidae</taxon>
        <taxon>Chiloscyllium</taxon>
    </lineage>
</organism>
<dbReference type="GO" id="GO:0003676">
    <property type="term" value="F:nucleic acid binding"/>
    <property type="evidence" value="ECO:0007669"/>
    <property type="project" value="InterPro"/>
</dbReference>
<reference evidence="7 8" key="1">
    <citation type="journal article" date="2018" name="Nat. Ecol. Evol.">
        <title>Shark genomes provide insights into elasmobranch evolution and the origin of vertebrates.</title>
        <authorList>
            <person name="Hara Y"/>
            <person name="Yamaguchi K"/>
            <person name="Onimaru K"/>
            <person name="Kadota M"/>
            <person name="Koyanagi M"/>
            <person name="Keeley SD"/>
            <person name="Tatsumi K"/>
            <person name="Tanaka K"/>
            <person name="Motone F"/>
            <person name="Kageyama Y"/>
            <person name="Nozu R"/>
            <person name="Adachi N"/>
            <person name="Nishimura O"/>
            <person name="Nakagawa R"/>
            <person name="Tanegashima C"/>
            <person name="Kiyatake I"/>
            <person name="Matsumoto R"/>
            <person name="Murakumo K"/>
            <person name="Nishida K"/>
            <person name="Terakita A"/>
            <person name="Kuratani S"/>
            <person name="Sato K"/>
            <person name="Hyodo S Kuraku.S."/>
        </authorList>
    </citation>
    <scope>NUCLEOTIDE SEQUENCE [LARGE SCALE GENOMIC DNA]</scope>
</reference>
<keyword evidence="4" id="KW-0175">Coiled coil</keyword>
<feature type="compositionally biased region" description="Polar residues" evidence="5">
    <location>
        <begin position="271"/>
        <end position="296"/>
    </location>
</feature>
<proteinExistence type="predicted"/>
<dbReference type="PANTHER" id="PTHR17614">
    <property type="entry name" value="ZINC FINGER-CONTAINING"/>
    <property type="match status" value="1"/>
</dbReference>
<feature type="region of interest" description="Disordered" evidence="5">
    <location>
        <begin position="257"/>
        <end position="323"/>
    </location>
</feature>
<dbReference type="EMBL" id="BEZZ01000207">
    <property type="protein sequence ID" value="GCC28459.1"/>
    <property type="molecule type" value="Genomic_DNA"/>
</dbReference>
<dbReference type="Pfam" id="PF01585">
    <property type="entry name" value="G-patch"/>
    <property type="match status" value="1"/>
</dbReference>
<dbReference type="PANTHER" id="PTHR17614:SF11">
    <property type="entry name" value="G PATCH DOMAIN-CONTAINING PROTEIN 8"/>
    <property type="match status" value="1"/>
</dbReference>
<feature type="compositionally biased region" description="Basic and acidic residues" evidence="5">
    <location>
        <begin position="1133"/>
        <end position="1148"/>
    </location>
</feature>